<keyword evidence="10" id="KW-1185">Reference proteome</keyword>
<keyword evidence="3" id="KW-1003">Cell membrane</keyword>
<comment type="subcellular location">
    <subcellularLocation>
        <location evidence="1">Cell membrane</location>
        <topology evidence="1">Multi-pass membrane protein</topology>
    </subcellularLocation>
</comment>
<evidence type="ECO:0000256" key="6">
    <source>
        <dbReference type="ARBA" id="ARBA00023136"/>
    </source>
</evidence>
<feature type="transmembrane region" description="Helical" evidence="7">
    <location>
        <begin position="252"/>
        <end position="270"/>
    </location>
</feature>
<dbReference type="NCBIfam" id="TIGR03920">
    <property type="entry name" value="T7SS_EccD"/>
    <property type="match status" value="1"/>
</dbReference>
<comment type="similarity">
    <text evidence="2">Belongs to the EccD/Snm4 family.</text>
</comment>
<evidence type="ECO:0000313" key="9">
    <source>
        <dbReference type="EMBL" id="MBY6319660.1"/>
    </source>
</evidence>
<dbReference type="Pfam" id="PF08817">
    <property type="entry name" value="YukD"/>
    <property type="match status" value="1"/>
</dbReference>
<feature type="transmembrane region" description="Helical" evidence="7">
    <location>
        <begin position="197"/>
        <end position="218"/>
    </location>
</feature>
<evidence type="ECO:0000256" key="2">
    <source>
        <dbReference type="ARBA" id="ARBA00006162"/>
    </source>
</evidence>
<dbReference type="InterPro" id="IPR044049">
    <property type="entry name" value="EccD_transm"/>
</dbReference>
<evidence type="ECO:0000256" key="4">
    <source>
        <dbReference type="ARBA" id="ARBA00022692"/>
    </source>
</evidence>
<protein>
    <submittedName>
        <fullName evidence="9">Type VII secretion integral membrane protein EccD</fullName>
    </submittedName>
</protein>
<evidence type="ECO:0000256" key="1">
    <source>
        <dbReference type="ARBA" id="ARBA00004651"/>
    </source>
</evidence>
<keyword evidence="6 7" id="KW-0472">Membrane</keyword>
<evidence type="ECO:0000259" key="8">
    <source>
        <dbReference type="Pfam" id="PF19053"/>
    </source>
</evidence>
<sequence length="477" mass="47133">MQDSVRATVVGLGVEADVSMPAGLAVAAVIPAVLDIVRPPGSAPDEGPSRRAVGAPTAHELWTLSGRRLDRSSSLTDNGIRDGDVLVLRRADTISAPVVDDLAVAVSEPLRADRAPRPAAVTGPIGAVLAAAAASVVAVGDGVALIALGVAIAVLTTIAAHVCATMSRDPGLICCARGSACLLAFGAGAAAVPGRDLGADAVLGFAAVVTVCVLTAVAAGPVGRATFTTVTTVAVIGTIVGAVVAFTTFPAASVAALTALLCTVAVTRAPRLAATRAGIRIPPVPLGDAAGGPVGGSGRVVHRHTPATRAAATATVDTDIDLVAARAAAARAYLTGYVTALSLAATTAAVITATADLGRDIDAARTTFAALVGAVFCAQSRGHGDRTRAAVTAVCGACVAPAVCVVGVILRPELALVWLGATAPVAATLVLWGLVAPRRRFSPPVRRAADWAEYAATGALVPLTVSIVGALSAVRGL</sequence>
<reference evidence="9 10" key="1">
    <citation type="submission" date="2020-06" db="EMBL/GenBank/DDBJ databases">
        <title>Taxonomy, biology and ecology of Rhodococcus bacteria occurring in California pistachio and other woody hosts as revealed by genome sequence analyses.</title>
        <authorList>
            <person name="Gai Y."/>
            <person name="Riely B."/>
        </authorList>
    </citation>
    <scope>NUCLEOTIDE SEQUENCE [LARGE SCALE GENOMIC DNA]</scope>
    <source>
        <strain evidence="9 10">BP-284</strain>
    </source>
</reference>
<dbReference type="Pfam" id="PF19053">
    <property type="entry name" value="EccD"/>
    <property type="match status" value="1"/>
</dbReference>
<organism evidence="9 10">
    <name type="scientific">Rhodococcoides kroppenstedtii</name>
    <dbReference type="NCBI Taxonomy" id="293050"/>
    <lineage>
        <taxon>Bacteria</taxon>
        <taxon>Bacillati</taxon>
        <taxon>Actinomycetota</taxon>
        <taxon>Actinomycetes</taxon>
        <taxon>Mycobacteriales</taxon>
        <taxon>Nocardiaceae</taxon>
        <taxon>Rhodococcoides</taxon>
    </lineage>
</organism>
<feature type="transmembrane region" description="Helical" evidence="7">
    <location>
        <begin position="119"/>
        <end position="139"/>
    </location>
</feature>
<gene>
    <name evidence="9" type="primary">eccD</name>
    <name evidence="9" type="ORF">HQ605_02365</name>
</gene>
<dbReference type="RefSeq" id="WP_157889561.1">
    <property type="nucleotide sequence ID" value="NZ_JABUKE010000002.1"/>
</dbReference>
<feature type="transmembrane region" description="Helical" evidence="7">
    <location>
        <begin position="454"/>
        <end position="474"/>
    </location>
</feature>
<keyword evidence="5 7" id="KW-1133">Transmembrane helix</keyword>
<feature type="transmembrane region" description="Helical" evidence="7">
    <location>
        <begin position="225"/>
        <end position="246"/>
    </location>
</feature>
<evidence type="ECO:0000256" key="3">
    <source>
        <dbReference type="ARBA" id="ARBA00022475"/>
    </source>
</evidence>
<feature type="transmembrane region" description="Helical" evidence="7">
    <location>
        <begin position="171"/>
        <end position="191"/>
    </location>
</feature>
<proteinExistence type="inferred from homology"/>
<name>A0ABS7NQA5_9NOCA</name>
<keyword evidence="4 7" id="KW-0812">Transmembrane</keyword>
<evidence type="ECO:0000256" key="5">
    <source>
        <dbReference type="ARBA" id="ARBA00022989"/>
    </source>
</evidence>
<comment type="caution">
    <text evidence="9">The sequence shown here is derived from an EMBL/GenBank/DDBJ whole genome shotgun (WGS) entry which is preliminary data.</text>
</comment>
<evidence type="ECO:0000256" key="7">
    <source>
        <dbReference type="SAM" id="Phobius"/>
    </source>
</evidence>
<feature type="transmembrane region" description="Helical" evidence="7">
    <location>
        <begin position="389"/>
        <end position="410"/>
    </location>
</feature>
<evidence type="ECO:0000313" key="10">
    <source>
        <dbReference type="Proteomes" id="UP001520140"/>
    </source>
</evidence>
<dbReference type="InterPro" id="IPR024962">
    <property type="entry name" value="YukD-like"/>
</dbReference>
<feature type="domain" description="EccD-like transmembrane" evidence="8">
    <location>
        <begin position="126"/>
        <end position="477"/>
    </location>
</feature>
<feature type="transmembrane region" description="Helical" evidence="7">
    <location>
        <begin position="145"/>
        <end position="164"/>
    </location>
</feature>
<dbReference type="EMBL" id="JABUKG010000002">
    <property type="protein sequence ID" value="MBY6319660.1"/>
    <property type="molecule type" value="Genomic_DNA"/>
</dbReference>
<accession>A0ABS7NQA5</accession>
<dbReference type="InterPro" id="IPR006707">
    <property type="entry name" value="T7SS_EccD"/>
</dbReference>
<dbReference type="Gene3D" id="3.10.20.90">
    <property type="entry name" value="Phosphatidylinositol 3-kinase Catalytic Subunit, Chain A, domain 1"/>
    <property type="match status" value="1"/>
</dbReference>
<dbReference type="Proteomes" id="UP001520140">
    <property type="component" value="Unassembled WGS sequence"/>
</dbReference>
<feature type="transmembrane region" description="Helical" evidence="7">
    <location>
        <begin position="416"/>
        <end position="434"/>
    </location>
</feature>